<dbReference type="EMBL" id="QSHZ01000003">
    <property type="protein sequence ID" value="RHC58043.1"/>
    <property type="molecule type" value="Genomic_DNA"/>
</dbReference>
<evidence type="ECO:0000313" key="1">
    <source>
        <dbReference type="EMBL" id="RHC58043.1"/>
    </source>
</evidence>
<sequence length="255" mass="27434">MALKNYLDYDGLLYWKQKIQAWVSAKFALKTDIPTTLPADGGNADTVGGHTVASDVPANAKFTDTIYTHPNNHPASMITEDTEHRFVTDAEQTKYDAAYTHSQAAHAPTNAERNTVVGIQKNGADLTVDSTTRKVNITVPTKVSELSNDSKFQTQSQVSAAISTAIGNVTSMEFVILKAGEYNSNGVPAVTGSVGKIYLVPKTSSETANIYTEWIYANGAFEKIGDTAVDLSGYIQDSDMVPITNAQIDEIMAAT</sequence>
<proteinExistence type="predicted"/>
<comment type="caution">
    <text evidence="1">The sequence shown here is derived from an EMBL/GenBank/DDBJ whole genome shotgun (WGS) entry which is preliminary data.</text>
</comment>
<dbReference type="Proteomes" id="UP000283975">
    <property type="component" value="Unassembled WGS sequence"/>
</dbReference>
<dbReference type="AlphaFoldDB" id="A0A414AZU6"/>
<protein>
    <submittedName>
        <fullName evidence="1">Uncharacterized protein</fullName>
    </submittedName>
</protein>
<organism evidence="1 2">
    <name type="scientific">Enterocloster bolteae</name>
    <dbReference type="NCBI Taxonomy" id="208479"/>
    <lineage>
        <taxon>Bacteria</taxon>
        <taxon>Bacillati</taxon>
        <taxon>Bacillota</taxon>
        <taxon>Clostridia</taxon>
        <taxon>Lachnospirales</taxon>
        <taxon>Lachnospiraceae</taxon>
        <taxon>Enterocloster</taxon>
    </lineage>
</organism>
<evidence type="ECO:0000313" key="2">
    <source>
        <dbReference type="Proteomes" id="UP000283975"/>
    </source>
</evidence>
<reference evidence="1 2" key="1">
    <citation type="submission" date="2018-08" db="EMBL/GenBank/DDBJ databases">
        <title>A genome reference for cultivated species of the human gut microbiota.</title>
        <authorList>
            <person name="Zou Y."/>
            <person name="Xue W."/>
            <person name="Luo G."/>
        </authorList>
    </citation>
    <scope>NUCLEOTIDE SEQUENCE [LARGE SCALE GENOMIC DNA]</scope>
    <source>
        <strain evidence="1 2">AM35-14</strain>
    </source>
</reference>
<gene>
    <name evidence="1" type="ORF">DW839_04610</name>
</gene>
<name>A0A414AZU6_9FIRM</name>
<accession>A0A414AZU6</accession>